<proteinExistence type="predicted"/>
<organism evidence="1 2">
    <name type="scientific">Batillaria attramentaria</name>
    <dbReference type="NCBI Taxonomy" id="370345"/>
    <lineage>
        <taxon>Eukaryota</taxon>
        <taxon>Metazoa</taxon>
        <taxon>Spiralia</taxon>
        <taxon>Lophotrochozoa</taxon>
        <taxon>Mollusca</taxon>
        <taxon>Gastropoda</taxon>
        <taxon>Caenogastropoda</taxon>
        <taxon>Sorbeoconcha</taxon>
        <taxon>Cerithioidea</taxon>
        <taxon>Batillariidae</taxon>
        <taxon>Batillaria</taxon>
    </lineage>
</organism>
<dbReference type="Proteomes" id="UP001519460">
    <property type="component" value="Unassembled WGS sequence"/>
</dbReference>
<keyword evidence="2" id="KW-1185">Reference proteome</keyword>
<name>A0ABD0J2G3_9CAEN</name>
<dbReference type="EMBL" id="JACVVK020000703">
    <property type="protein sequence ID" value="KAK7454134.1"/>
    <property type="molecule type" value="Genomic_DNA"/>
</dbReference>
<evidence type="ECO:0000313" key="1">
    <source>
        <dbReference type="EMBL" id="KAK7454134.1"/>
    </source>
</evidence>
<protein>
    <submittedName>
        <fullName evidence="1">Uncharacterized protein</fullName>
    </submittedName>
</protein>
<reference evidence="1 2" key="1">
    <citation type="journal article" date="2023" name="Sci. Data">
        <title>Genome assembly of the Korean intertidal mud-creeper Batillaria attramentaria.</title>
        <authorList>
            <person name="Patra A.K."/>
            <person name="Ho P.T."/>
            <person name="Jun S."/>
            <person name="Lee S.J."/>
            <person name="Kim Y."/>
            <person name="Won Y.J."/>
        </authorList>
    </citation>
    <scope>NUCLEOTIDE SEQUENCE [LARGE SCALE GENOMIC DNA]</scope>
    <source>
        <strain evidence="1">Wonlab-2016</strain>
    </source>
</reference>
<dbReference type="AlphaFoldDB" id="A0ABD0J2G3"/>
<sequence>MPREATSAGGRVCSKAECSAGSRQAKNQKFAYLGTARRTTISCILPHGVPVDLKCPMKQREPQNIQKCVKSPCAVSTSNRWLRALSANWLLASFAPILT</sequence>
<evidence type="ECO:0000313" key="2">
    <source>
        <dbReference type="Proteomes" id="UP001519460"/>
    </source>
</evidence>
<gene>
    <name evidence="1" type="ORF">BaRGS_00039587</name>
</gene>
<comment type="caution">
    <text evidence="1">The sequence shown here is derived from an EMBL/GenBank/DDBJ whole genome shotgun (WGS) entry which is preliminary data.</text>
</comment>
<accession>A0ABD0J2G3</accession>